<proteinExistence type="predicted"/>
<dbReference type="PANTHER" id="PTHR10760">
    <property type="entry name" value="TORSIN"/>
    <property type="match status" value="1"/>
</dbReference>
<dbReference type="GO" id="GO:0005635">
    <property type="term" value="C:nuclear envelope"/>
    <property type="evidence" value="ECO:0007669"/>
    <property type="project" value="TreeGrafter"/>
</dbReference>
<keyword evidence="3" id="KW-1185">Reference proteome</keyword>
<dbReference type="GO" id="GO:0005524">
    <property type="term" value="F:ATP binding"/>
    <property type="evidence" value="ECO:0007669"/>
    <property type="project" value="InterPro"/>
</dbReference>
<evidence type="ECO:0000313" key="3">
    <source>
        <dbReference type="Proteomes" id="UP000228934"/>
    </source>
</evidence>
<sequence length="156" mass="18095">MDKLHQGLIDTIKPFLDYYEQIDGVSYRKAIFLFLSNAGGDVINRVVLGSGKRREDLELQDLESVLSVELFNNKDSGFWHSSLIDKNLIDFYVPFLPLEYKHVKECVMAELRHRELMLDEELASRVANEMTYFPKDTRMFSDKGCKTVSTKLTLHL</sequence>
<dbReference type="OrthoDB" id="19623at2759"/>
<dbReference type="InterPro" id="IPR049337">
    <property type="entry name" value="TOR1A_C"/>
</dbReference>
<dbReference type="Proteomes" id="UP000228934">
    <property type="component" value="Unassembled WGS sequence"/>
</dbReference>
<dbReference type="PANTHER" id="PTHR10760:SF14">
    <property type="entry name" value="TORSIN-1B"/>
    <property type="match status" value="1"/>
</dbReference>
<organism evidence="2 3">
    <name type="scientific">Aquarana catesbeiana</name>
    <name type="common">American bullfrog</name>
    <name type="synonym">Rana catesbeiana</name>
    <dbReference type="NCBI Taxonomy" id="8400"/>
    <lineage>
        <taxon>Eukaryota</taxon>
        <taxon>Metazoa</taxon>
        <taxon>Chordata</taxon>
        <taxon>Craniata</taxon>
        <taxon>Vertebrata</taxon>
        <taxon>Euteleostomi</taxon>
        <taxon>Amphibia</taxon>
        <taxon>Batrachia</taxon>
        <taxon>Anura</taxon>
        <taxon>Neobatrachia</taxon>
        <taxon>Ranoidea</taxon>
        <taxon>Ranidae</taxon>
        <taxon>Aquarana</taxon>
    </lineage>
</organism>
<feature type="non-terminal residue" evidence="2">
    <location>
        <position position="156"/>
    </location>
</feature>
<dbReference type="GO" id="GO:0005788">
    <property type="term" value="C:endoplasmic reticulum lumen"/>
    <property type="evidence" value="ECO:0007669"/>
    <property type="project" value="TreeGrafter"/>
</dbReference>
<dbReference type="EMBL" id="KV957640">
    <property type="protein sequence ID" value="PIO24815.1"/>
    <property type="molecule type" value="Genomic_DNA"/>
</dbReference>
<dbReference type="GO" id="GO:0019894">
    <property type="term" value="F:kinesin binding"/>
    <property type="evidence" value="ECO:0007669"/>
    <property type="project" value="TreeGrafter"/>
</dbReference>
<reference evidence="3" key="1">
    <citation type="journal article" date="2017" name="Nat. Commun.">
        <title>The North American bullfrog draft genome provides insight into hormonal regulation of long noncoding RNA.</title>
        <authorList>
            <person name="Hammond S.A."/>
            <person name="Warren R.L."/>
            <person name="Vandervalk B.P."/>
            <person name="Kucuk E."/>
            <person name="Khan H."/>
            <person name="Gibb E.A."/>
            <person name="Pandoh P."/>
            <person name="Kirk H."/>
            <person name="Zhao Y."/>
            <person name="Jones M."/>
            <person name="Mungall A.J."/>
            <person name="Coope R."/>
            <person name="Pleasance S."/>
            <person name="Moore R.A."/>
            <person name="Holt R.A."/>
            <person name="Round J.M."/>
            <person name="Ohora S."/>
            <person name="Walle B.V."/>
            <person name="Veldhoen N."/>
            <person name="Helbing C.C."/>
            <person name="Birol I."/>
        </authorList>
    </citation>
    <scope>NUCLEOTIDE SEQUENCE [LARGE SCALE GENOMIC DNA]</scope>
</reference>
<name>A0A2G9RAL9_AQUCT</name>
<dbReference type="GO" id="GO:0034504">
    <property type="term" value="P:protein localization to nucleus"/>
    <property type="evidence" value="ECO:0007669"/>
    <property type="project" value="TreeGrafter"/>
</dbReference>
<dbReference type="GO" id="GO:0071763">
    <property type="term" value="P:nuclear membrane organization"/>
    <property type="evidence" value="ECO:0007669"/>
    <property type="project" value="TreeGrafter"/>
</dbReference>
<evidence type="ECO:0000313" key="2">
    <source>
        <dbReference type="EMBL" id="PIO24815.1"/>
    </source>
</evidence>
<accession>A0A2G9RAL9</accession>
<evidence type="ECO:0000259" key="1">
    <source>
        <dbReference type="Pfam" id="PF21376"/>
    </source>
</evidence>
<feature type="domain" description="Torsin-1A C-terminal" evidence="1">
    <location>
        <begin position="98"/>
        <end position="153"/>
    </location>
</feature>
<dbReference type="GO" id="GO:0016887">
    <property type="term" value="F:ATP hydrolysis activity"/>
    <property type="evidence" value="ECO:0007669"/>
    <property type="project" value="InterPro"/>
</dbReference>
<gene>
    <name evidence="2" type="ORF">AB205_0092410</name>
</gene>
<dbReference type="Pfam" id="PF21376">
    <property type="entry name" value="TOR1A_C"/>
    <property type="match status" value="1"/>
</dbReference>
<dbReference type="AlphaFoldDB" id="A0A2G9RAL9"/>
<dbReference type="InterPro" id="IPR010448">
    <property type="entry name" value="Torsin"/>
</dbReference>
<protein>
    <recommendedName>
        <fullName evidence="1">Torsin-1A C-terminal domain-containing protein</fullName>
    </recommendedName>
</protein>